<protein>
    <recommendedName>
        <fullName evidence="1">Polymerase/histidinol phosphatase N-terminal domain-containing protein</fullName>
    </recommendedName>
</protein>
<evidence type="ECO:0000259" key="1">
    <source>
        <dbReference type="SMART" id="SM00481"/>
    </source>
</evidence>
<dbReference type="AlphaFoldDB" id="A0A0F9ITI9"/>
<dbReference type="InterPro" id="IPR050243">
    <property type="entry name" value="PHP_phosphatase"/>
</dbReference>
<dbReference type="SMART" id="SM00481">
    <property type="entry name" value="POLIIIAc"/>
    <property type="match status" value="1"/>
</dbReference>
<dbReference type="GO" id="GO:0008270">
    <property type="term" value="F:zinc ion binding"/>
    <property type="evidence" value="ECO:0007669"/>
    <property type="project" value="TreeGrafter"/>
</dbReference>
<dbReference type="PANTHER" id="PTHR36928:SF1">
    <property type="entry name" value="PHOSPHATASE YCDX-RELATED"/>
    <property type="match status" value="1"/>
</dbReference>
<dbReference type="Pfam" id="PF02811">
    <property type="entry name" value="PHP"/>
    <property type="match status" value="1"/>
</dbReference>
<reference evidence="2" key="1">
    <citation type="journal article" date="2015" name="Nature">
        <title>Complex archaea that bridge the gap between prokaryotes and eukaryotes.</title>
        <authorList>
            <person name="Spang A."/>
            <person name="Saw J.H."/>
            <person name="Jorgensen S.L."/>
            <person name="Zaremba-Niedzwiedzka K."/>
            <person name="Martijn J."/>
            <person name="Lind A.E."/>
            <person name="van Eijk R."/>
            <person name="Schleper C."/>
            <person name="Guy L."/>
            <person name="Ettema T.J."/>
        </authorList>
    </citation>
    <scope>NUCLEOTIDE SEQUENCE</scope>
</reference>
<sequence>MSFPEINLHIHSNYSDGKNNIQQIVRRALELGLDYIAITDHFTNSWKAWVTTLKDTEIISIYFEELSNCQKILKKNNHSLKLIKGLEIDLGSSENFIKKCIDISKVDLILFEYLQDIETLAFIKNLINYWKNSLLDTSNLPLLGLAHFDPSHFLHGGLDILINFLKENHIYFEFNPRYSEFYSTRNFLFFEKVKENLVPVAIGCDSHTLHNLNDTKEPLEMISYYNLENNFQILLESLISLK</sequence>
<dbReference type="InterPro" id="IPR004013">
    <property type="entry name" value="PHP_dom"/>
</dbReference>
<dbReference type="SUPFAM" id="SSF89550">
    <property type="entry name" value="PHP domain-like"/>
    <property type="match status" value="1"/>
</dbReference>
<evidence type="ECO:0000313" key="2">
    <source>
        <dbReference type="EMBL" id="KKM60643.1"/>
    </source>
</evidence>
<dbReference type="GO" id="GO:0042578">
    <property type="term" value="F:phosphoric ester hydrolase activity"/>
    <property type="evidence" value="ECO:0007669"/>
    <property type="project" value="TreeGrafter"/>
</dbReference>
<name>A0A0F9ITI9_9ZZZZ</name>
<dbReference type="Gene3D" id="3.20.20.140">
    <property type="entry name" value="Metal-dependent hydrolases"/>
    <property type="match status" value="1"/>
</dbReference>
<organism evidence="2">
    <name type="scientific">marine sediment metagenome</name>
    <dbReference type="NCBI Taxonomy" id="412755"/>
    <lineage>
        <taxon>unclassified sequences</taxon>
        <taxon>metagenomes</taxon>
        <taxon>ecological metagenomes</taxon>
    </lineage>
</organism>
<feature type="domain" description="Polymerase/histidinol phosphatase N-terminal" evidence="1">
    <location>
        <begin position="6"/>
        <end position="92"/>
    </location>
</feature>
<proteinExistence type="predicted"/>
<gene>
    <name evidence="2" type="ORF">LCGC14_1539810</name>
</gene>
<dbReference type="EMBL" id="LAZR01011642">
    <property type="protein sequence ID" value="KKM60643.1"/>
    <property type="molecule type" value="Genomic_DNA"/>
</dbReference>
<dbReference type="PANTHER" id="PTHR36928">
    <property type="entry name" value="PHOSPHATASE YCDX-RELATED"/>
    <property type="match status" value="1"/>
</dbReference>
<comment type="caution">
    <text evidence="2">The sequence shown here is derived from an EMBL/GenBank/DDBJ whole genome shotgun (WGS) entry which is preliminary data.</text>
</comment>
<dbReference type="InterPro" id="IPR003141">
    <property type="entry name" value="Pol/His_phosphatase_N"/>
</dbReference>
<dbReference type="InterPro" id="IPR016195">
    <property type="entry name" value="Pol/histidinol_Pase-like"/>
</dbReference>
<accession>A0A0F9ITI9</accession>
<dbReference type="GO" id="GO:0005829">
    <property type="term" value="C:cytosol"/>
    <property type="evidence" value="ECO:0007669"/>
    <property type="project" value="TreeGrafter"/>
</dbReference>